<organism evidence="1 2">
    <name type="scientific">Aphis glycines</name>
    <name type="common">Soybean aphid</name>
    <dbReference type="NCBI Taxonomy" id="307491"/>
    <lineage>
        <taxon>Eukaryota</taxon>
        <taxon>Metazoa</taxon>
        <taxon>Ecdysozoa</taxon>
        <taxon>Arthropoda</taxon>
        <taxon>Hexapoda</taxon>
        <taxon>Insecta</taxon>
        <taxon>Pterygota</taxon>
        <taxon>Neoptera</taxon>
        <taxon>Paraneoptera</taxon>
        <taxon>Hemiptera</taxon>
        <taxon>Sternorrhyncha</taxon>
        <taxon>Aphidomorpha</taxon>
        <taxon>Aphidoidea</taxon>
        <taxon>Aphididae</taxon>
        <taxon>Aphidini</taxon>
        <taxon>Aphis</taxon>
        <taxon>Aphis</taxon>
    </lineage>
</organism>
<name>A0A6G0U921_APHGL</name>
<gene>
    <name evidence="1" type="ORF">AGLY_000324</name>
</gene>
<accession>A0A6G0U921</accession>
<dbReference type="EMBL" id="VYZN01000001">
    <property type="protein sequence ID" value="KAE9544782.1"/>
    <property type="molecule type" value="Genomic_DNA"/>
</dbReference>
<proteinExistence type="predicted"/>
<comment type="caution">
    <text evidence="1">The sequence shown here is derived from an EMBL/GenBank/DDBJ whole genome shotgun (WGS) entry which is preliminary data.</text>
</comment>
<keyword evidence="2" id="KW-1185">Reference proteome</keyword>
<sequence>MVHNKKYNFKDTIMRETYTILRWKPFSSVAANRRSLNVSSSGYSVFTDGKLPAPASTLRTTVSLGYRLAKPPGGNDEQPVNSFAPKRLLNFNRSSRVHSGSCWPHNICLTSSGVNAFNFSFENTRQKPAFSASICLLIPFSNIKSVNKLTYCSTLSMLTSWLRPSSTKLIKMMVSKSCSNSGFLDALCQFDHTEIPKLTSLNLLKVLGMAMIMEDQLNDYLEELLLGTCQGTKNVLRLYHNMVNLEIYYTYKDLFAETQQQLMNKIPMWDLIHCLPHASIFSPRGIRTRSCFKRPTLYSSSRLSGRLEPVRCRSTFSR</sequence>
<dbReference type="Proteomes" id="UP000475862">
    <property type="component" value="Unassembled WGS sequence"/>
</dbReference>
<evidence type="ECO:0000313" key="1">
    <source>
        <dbReference type="EMBL" id="KAE9544782.1"/>
    </source>
</evidence>
<protein>
    <submittedName>
        <fullName evidence="1">Uncharacterized protein</fullName>
    </submittedName>
</protein>
<reference evidence="1 2" key="1">
    <citation type="submission" date="2019-08" db="EMBL/GenBank/DDBJ databases">
        <title>The genome of the soybean aphid Biotype 1, its phylome, world population structure and adaptation to the North American continent.</title>
        <authorList>
            <person name="Giordano R."/>
            <person name="Donthu R.K."/>
            <person name="Hernandez A.G."/>
            <person name="Wright C.L."/>
            <person name="Zimin A.V."/>
        </authorList>
    </citation>
    <scope>NUCLEOTIDE SEQUENCE [LARGE SCALE GENOMIC DNA]</scope>
    <source>
        <tissue evidence="1">Whole aphids</tissue>
    </source>
</reference>
<evidence type="ECO:0000313" key="2">
    <source>
        <dbReference type="Proteomes" id="UP000475862"/>
    </source>
</evidence>
<dbReference type="AlphaFoldDB" id="A0A6G0U921"/>